<dbReference type="GO" id="GO:0043856">
    <property type="term" value="F:anti-sigma factor antagonist activity"/>
    <property type="evidence" value="ECO:0007669"/>
    <property type="project" value="InterPro"/>
</dbReference>
<evidence type="ECO:0000313" key="4">
    <source>
        <dbReference type="EMBL" id="RJP56149.1"/>
    </source>
</evidence>
<evidence type="ECO:0000259" key="3">
    <source>
        <dbReference type="PROSITE" id="PS50801"/>
    </source>
</evidence>
<accession>A0A3A4QVN6</accession>
<dbReference type="Gene3D" id="3.30.750.24">
    <property type="entry name" value="STAS domain"/>
    <property type="match status" value="1"/>
</dbReference>
<name>A0A3A4QVN6_9BACT</name>
<dbReference type="Proteomes" id="UP000266426">
    <property type="component" value="Unassembled WGS sequence"/>
</dbReference>
<dbReference type="EMBL" id="QZJZ01000101">
    <property type="protein sequence ID" value="RJP56149.1"/>
    <property type="molecule type" value="Genomic_DNA"/>
</dbReference>
<dbReference type="SUPFAM" id="SSF52091">
    <property type="entry name" value="SpoIIaa-like"/>
    <property type="match status" value="1"/>
</dbReference>
<evidence type="ECO:0000256" key="2">
    <source>
        <dbReference type="RuleBase" id="RU003749"/>
    </source>
</evidence>
<comment type="caution">
    <text evidence="4">The sequence shown here is derived from an EMBL/GenBank/DDBJ whole genome shotgun (WGS) entry which is preliminary data.</text>
</comment>
<dbReference type="Pfam" id="PF01740">
    <property type="entry name" value="STAS"/>
    <property type="match status" value="1"/>
</dbReference>
<dbReference type="PROSITE" id="PS50801">
    <property type="entry name" value="STAS"/>
    <property type="match status" value="1"/>
</dbReference>
<organism evidence="4 5">
    <name type="scientific">Candidatus Auribacter fodinae</name>
    <dbReference type="NCBI Taxonomy" id="2093366"/>
    <lineage>
        <taxon>Bacteria</taxon>
        <taxon>Pseudomonadati</taxon>
        <taxon>Candidatus Auribacterota</taxon>
        <taxon>Candidatus Auribacteria</taxon>
        <taxon>Candidatus Auribacterales</taxon>
        <taxon>Candidatus Auribacteraceae</taxon>
        <taxon>Candidatus Auribacter</taxon>
    </lineage>
</organism>
<dbReference type="InterPro" id="IPR036513">
    <property type="entry name" value="STAS_dom_sf"/>
</dbReference>
<gene>
    <name evidence="4" type="ORF">C4541_12895</name>
</gene>
<dbReference type="AlphaFoldDB" id="A0A3A4QVN6"/>
<reference evidence="4 5" key="1">
    <citation type="journal article" date="2017" name="ISME J.">
        <title>Energy and carbon metabolisms in a deep terrestrial subsurface fluid microbial community.</title>
        <authorList>
            <person name="Momper L."/>
            <person name="Jungbluth S.P."/>
            <person name="Lee M.D."/>
            <person name="Amend J.P."/>
        </authorList>
    </citation>
    <scope>NUCLEOTIDE SEQUENCE [LARGE SCALE GENOMIC DNA]</scope>
    <source>
        <strain evidence="4">SURF_26</strain>
    </source>
</reference>
<sequence>MEITTKSNLEVSVVHLKGELDNESSEYLRKNIEKLIESEKVNIVLDFKELSYSNSAGLRELIALYKLANASGGNLKLCALQPQLEDLFSFTNLRKVFDIYQNEDEAVASFTV</sequence>
<dbReference type="InterPro" id="IPR002645">
    <property type="entry name" value="STAS_dom"/>
</dbReference>
<dbReference type="PANTHER" id="PTHR33495">
    <property type="entry name" value="ANTI-SIGMA FACTOR ANTAGONIST TM_1081-RELATED-RELATED"/>
    <property type="match status" value="1"/>
</dbReference>
<dbReference type="CDD" id="cd07043">
    <property type="entry name" value="STAS_anti-anti-sigma_factors"/>
    <property type="match status" value="1"/>
</dbReference>
<dbReference type="NCBIfam" id="TIGR00377">
    <property type="entry name" value="ant_ant_sig"/>
    <property type="match status" value="1"/>
</dbReference>
<evidence type="ECO:0000313" key="5">
    <source>
        <dbReference type="Proteomes" id="UP000266426"/>
    </source>
</evidence>
<feature type="domain" description="STAS" evidence="3">
    <location>
        <begin position="1"/>
        <end position="110"/>
    </location>
</feature>
<evidence type="ECO:0000256" key="1">
    <source>
        <dbReference type="ARBA" id="ARBA00009013"/>
    </source>
</evidence>
<proteinExistence type="inferred from homology"/>
<comment type="similarity">
    <text evidence="1 2">Belongs to the anti-sigma-factor antagonist family.</text>
</comment>
<protein>
    <recommendedName>
        <fullName evidence="2">Anti-sigma factor antagonist</fullName>
    </recommendedName>
</protein>
<dbReference type="InterPro" id="IPR003658">
    <property type="entry name" value="Anti-sigma_ant"/>
</dbReference>
<dbReference type="PANTHER" id="PTHR33495:SF2">
    <property type="entry name" value="ANTI-SIGMA FACTOR ANTAGONIST TM_1081-RELATED"/>
    <property type="match status" value="1"/>
</dbReference>